<dbReference type="InterPro" id="IPR012171">
    <property type="entry name" value="Fatty_acid_desaturase"/>
</dbReference>
<comment type="caution">
    <text evidence="3">The sequence shown here is derived from an EMBL/GenBank/DDBJ whole genome shotgun (WGS) entry which is preliminary data.</text>
</comment>
<dbReference type="AlphaFoldDB" id="A0A918UYG8"/>
<feature type="transmembrane region" description="Helical" evidence="1">
    <location>
        <begin position="210"/>
        <end position="231"/>
    </location>
</feature>
<dbReference type="PANTHER" id="PTHR19353">
    <property type="entry name" value="FATTY ACID DESATURASE 2"/>
    <property type="match status" value="1"/>
</dbReference>
<proteinExistence type="predicted"/>
<protein>
    <submittedName>
        <fullName evidence="3">Fatty acid desaturase</fullName>
    </submittedName>
</protein>
<feature type="transmembrane region" description="Helical" evidence="1">
    <location>
        <begin position="20"/>
        <end position="39"/>
    </location>
</feature>
<dbReference type="PIRSF" id="PIRSF015921">
    <property type="entry name" value="FA_sphinglp_des"/>
    <property type="match status" value="1"/>
</dbReference>
<feature type="transmembrane region" description="Helical" evidence="1">
    <location>
        <begin position="83"/>
        <end position="101"/>
    </location>
</feature>
<dbReference type="Pfam" id="PF00487">
    <property type="entry name" value="FA_desaturase"/>
    <property type="match status" value="1"/>
</dbReference>
<feature type="transmembrane region" description="Helical" evidence="1">
    <location>
        <begin position="142"/>
        <end position="162"/>
    </location>
</feature>
<dbReference type="GO" id="GO:0016020">
    <property type="term" value="C:membrane"/>
    <property type="evidence" value="ECO:0007669"/>
    <property type="project" value="TreeGrafter"/>
</dbReference>
<evidence type="ECO:0000259" key="2">
    <source>
        <dbReference type="Pfam" id="PF00487"/>
    </source>
</evidence>
<keyword evidence="4" id="KW-1185">Reference proteome</keyword>
<evidence type="ECO:0000313" key="3">
    <source>
        <dbReference type="EMBL" id="GGZ42095.1"/>
    </source>
</evidence>
<keyword evidence="1" id="KW-0812">Transmembrane</keyword>
<name>A0A918UYG8_9BACT</name>
<dbReference type="EMBL" id="BMWX01000012">
    <property type="protein sequence ID" value="GGZ42095.1"/>
    <property type="molecule type" value="Genomic_DNA"/>
</dbReference>
<dbReference type="GO" id="GO:0016717">
    <property type="term" value="F:oxidoreductase activity, acting on paired donors, with oxidation of a pair of donors resulting in the reduction of molecular oxygen to two molecules of water"/>
    <property type="evidence" value="ECO:0007669"/>
    <property type="project" value="TreeGrafter"/>
</dbReference>
<feature type="transmembrane region" description="Helical" evidence="1">
    <location>
        <begin position="183"/>
        <end position="204"/>
    </location>
</feature>
<keyword evidence="1" id="KW-1133">Transmembrane helix</keyword>
<reference evidence="3" key="1">
    <citation type="journal article" date="2014" name="Int. J. Syst. Evol. Microbiol.">
        <title>Complete genome sequence of Corynebacterium casei LMG S-19264T (=DSM 44701T), isolated from a smear-ripened cheese.</title>
        <authorList>
            <consortium name="US DOE Joint Genome Institute (JGI-PGF)"/>
            <person name="Walter F."/>
            <person name="Albersmeier A."/>
            <person name="Kalinowski J."/>
            <person name="Ruckert C."/>
        </authorList>
    </citation>
    <scope>NUCLEOTIDE SEQUENCE</scope>
    <source>
        <strain evidence="3">KCTC 12368</strain>
    </source>
</reference>
<dbReference type="GO" id="GO:0008610">
    <property type="term" value="P:lipid biosynthetic process"/>
    <property type="evidence" value="ECO:0007669"/>
    <property type="project" value="UniProtKB-ARBA"/>
</dbReference>
<evidence type="ECO:0000313" key="4">
    <source>
        <dbReference type="Proteomes" id="UP000619457"/>
    </source>
</evidence>
<dbReference type="CDD" id="cd03506">
    <property type="entry name" value="Delta6-FADS-like"/>
    <property type="match status" value="1"/>
</dbReference>
<accession>A0A918UYG8</accession>
<feature type="transmembrane region" description="Helical" evidence="1">
    <location>
        <begin position="45"/>
        <end position="63"/>
    </location>
</feature>
<reference evidence="3" key="2">
    <citation type="submission" date="2020-09" db="EMBL/GenBank/DDBJ databases">
        <authorList>
            <person name="Sun Q."/>
            <person name="Kim S."/>
        </authorList>
    </citation>
    <scope>NUCLEOTIDE SEQUENCE</scope>
    <source>
        <strain evidence="3">KCTC 12368</strain>
    </source>
</reference>
<organism evidence="3 4">
    <name type="scientific">Echinicola pacifica</name>
    <dbReference type="NCBI Taxonomy" id="346377"/>
    <lineage>
        <taxon>Bacteria</taxon>
        <taxon>Pseudomonadati</taxon>
        <taxon>Bacteroidota</taxon>
        <taxon>Cytophagia</taxon>
        <taxon>Cytophagales</taxon>
        <taxon>Cyclobacteriaceae</taxon>
        <taxon>Echinicola</taxon>
    </lineage>
</organism>
<dbReference type="PANTHER" id="PTHR19353:SF19">
    <property type="entry name" value="DELTA(5) FATTY ACID DESATURASE C-RELATED"/>
    <property type="match status" value="1"/>
</dbReference>
<dbReference type="InterPro" id="IPR005804">
    <property type="entry name" value="FA_desaturase_dom"/>
</dbReference>
<gene>
    <name evidence="3" type="ORF">GCM10007049_39140</name>
</gene>
<evidence type="ECO:0000256" key="1">
    <source>
        <dbReference type="SAM" id="Phobius"/>
    </source>
</evidence>
<sequence>MNTYFKSAQRSKFANREMVIKTIFMLTLYFLPIMLVITGVAQQSWQLYTCFILSGFGMAGIGMGVMHDAIHGTYSRNKKINKLLGYTLNMVGANATVWQIQHNVLHHTYTNISEADDDINVPFVLRFSPHAKKHPWHSYQHLYTWIFYGLSTIFWVTAKDFVRLKRYYNMGLLKGPRVFEKTVLKIIAWKILYFSFTLGLPILLSPFGVGQIFLAFFILHFITGICISFIFQTAHIMPDVAFMVADEDGMVEGERIIHQLSTTCNYSEKSKLFSWMIGGLNYQVEHHLFPDICHVHYRKIAPIVQATAAEFKIPYYSKRTFLDALKSHFHMLYLLGNTQET</sequence>
<keyword evidence="1" id="KW-0472">Membrane</keyword>
<dbReference type="Proteomes" id="UP000619457">
    <property type="component" value="Unassembled WGS sequence"/>
</dbReference>
<feature type="domain" description="Fatty acid desaturase" evidence="2">
    <location>
        <begin position="44"/>
        <end position="317"/>
    </location>
</feature>